<evidence type="ECO:0000256" key="7">
    <source>
        <dbReference type="ARBA" id="ARBA00022679"/>
    </source>
</evidence>
<keyword evidence="19" id="KW-1185">Reference proteome</keyword>
<dbReference type="InterPro" id="IPR005467">
    <property type="entry name" value="His_kinase_dom"/>
</dbReference>
<dbReference type="Proteomes" id="UP000092714">
    <property type="component" value="Unassembled WGS sequence"/>
</dbReference>
<dbReference type="eggNOG" id="COG2205">
    <property type="taxonomic scope" value="Bacteria"/>
</dbReference>
<dbReference type="Gene3D" id="1.10.287.130">
    <property type="match status" value="1"/>
</dbReference>
<evidence type="ECO:0000256" key="4">
    <source>
        <dbReference type="ARBA" id="ARBA00012438"/>
    </source>
</evidence>
<dbReference type="InterPro" id="IPR036097">
    <property type="entry name" value="HisK_dim/P_sf"/>
</dbReference>
<dbReference type="AlphaFoldDB" id="A0A1B8RSL6"/>
<dbReference type="Gene3D" id="6.10.340.10">
    <property type="match status" value="1"/>
</dbReference>
<evidence type="ECO:0000256" key="14">
    <source>
        <dbReference type="ARBA" id="ARBA00023136"/>
    </source>
</evidence>
<feature type="transmembrane region" description="Helical" evidence="15">
    <location>
        <begin position="129"/>
        <end position="149"/>
    </location>
</feature>
<dbReference type="Pfam" id="PF00512">
    <property type="entry name" value="HisKA"/>
    <property type="match status" value="1"/>
</dbReference>
<keyword evidence="11" id="KW-0067">ATP-binding</keyword>
<keyword evidence="9" id="KW-0547">Nucleotide-binding</keyword>
<evidence type="ECO:0000256" key="12">
    <source>
        <dbReference type="ARBA" id="ARBA00022989"/>
    </source>
</evidence>
<dbReference type="GO" id="GO:0005524">
    <property type="term" value="F:ATP binding"/>
    <property type="evidence" value="ECO:0007669"/>
    <property type="project" value="UniProtKB-KW"/>
</dbReference>
<feature type="transmembrane region" description="Helical" evidence="15">
    <location>
        <begin position="12"/>
        <end position="33"/>
    </location>
</feature>
<comment type="caution">
    <text evidence="18">The sequence shown here is derived from an EMBL/GenBank/DDBJ whole genome shotgun (WGS) entry which is preliminary data.</text>
</comment>
<keyword evidence="8 15" id="KW-0812">Transmembrane</keyword>
<dbReference type="InterPro" id="IPR004358">
    <property type="entry name" value="Sig_transdc_His_kin-like_C"/>
</dbReference>
<evidence type="ECO:0000256" key="13">
    <source>
        <dbReference type="ARBA" id="ARBA00023012"/>
    </source>
</evidence>
<dbReference type="SUPFAM" id="SSF47384">
    <property type="entry name" value="Homodimeric domain of signal transducing histidine kinase"/>
    <property type="match status" value="1"/>
</dbReference>
<dbReference type="PANTHER" id="PTHR45528">
    <property type="entry name" value="SENSOR HISTIDINE KINASE CPXA"/>
    <property type="match status" value="1"/>
</dbReference>
<dbReference type="EC" id="2.7.13.3" evidence="4"/>
<evidence type="ECO:0000256" key="1">
    <source>
        <dbReference type="ARBA" id="ARBA00000085"/>
    </source>
</evidence>
<evidence type="ECO:0000313" key="18">
    <source>
        <dbReference type="EMBL" id="OBY11833.1"/>
    </source>
</evidence>
<keyword evidence="5" id="KW-1003">Cell membrane</keyword>
<dbReference type="FunFam" id="3.30.565.10:FF:000006">
    <property type="entry name" value="Sensor histidine kinase WalK"/>
    <property type="match status" value="1"/>
</dbReference>
<dbReference type="CDD" id="cd00082">
    <property type="entry name" value="HisKA"/>
    <property type="match status" value="1"/>
</dbReference>
<feature type="transmembrane region" description="Helical" evidence="15">
    <location>
        <begin position="82"/>
        <end position="109"/>
    </location>
</feature>
<dbReference type="OrthoDB" id="9792991at2"/>
<comment type="subcellular location">
    <subcellularLocation>
        <location evidence="3">Cell membrane</location>
    </subcellularLocation>
    <subcellularLocation>
        <location evidence="2">Membrane</location>
        <topology evidence="2">Multi-pass membrane protein</topology>
    </subcellularLocation>
</comment>
<dbReference type="PROSITE" id="PS50885">
    <property type="entry name" value="HAMP"/>
    <property type="match status" value="1"/>
</dbReference>
<dbReference type="Pfam" id="PF02518">
    <property type="entry name" value="HATPase_c"/>
    <property type="match status" value="1"/>
</dbReference>
<evidence type="ECO:0000256" key="2">
    <source>
        <dbReference type="ARBA" id="ARBA00004141"/>
    </source>
</evidence>
<dbReference type="InterPro" id="IPR003661">
    <property type="entry name" value="HisK_dim/P_dom"/>
</dbReference>
<keyword evidence="6" id="KW-0597">Phosphoprotein</keyword>
<protein>
    <recommendedName>
        <fullName evidence="4">histidine kinase</fullName>
        <ecNumber evidence="4">2.7.13.3</ecNumber>
    </recommendedName>
</protein>
<dbReference type="Pfam" id="PF00672">
    <property type="entry name" value="HAMP"/>
    <property type="match status" value="1"/>
</dbReference>
<feature type="domain" description="HAMP" evidence="17">
    <location>
        <begin position="150"/>
        <end position="202"/>
    </location>
</feature>
<evidence type="ECO:0000256" key="10">
    <source>
        <dbReference type="ARBA" id="ARBA00022777"/>
    </source>
</evidence>
<dbReference type="InterPro" id="IPR003594">
    <property type="entry name" value="HATPase_dom"/>
</dbReference>
<dbReference type="PROSITE" id="PS50109">
    <property type="entry name" value="HIS_KIN"/>
    <property type="match status" value="1"/>
</dbReference>
<comment type="catalytic activity">
    <reaction evidence="1">
        <text>ATP + protein L-histidine = ADP + protein N-phospho-L-histidine.</text>
        <dbReference type="EC" id="2.7.13.3"/>
    </reaction>
</comment>
<keyword evidence="14 15" id="KW-0472">Membrane</keyword>
<dbReference type="RefSeq" id="WP_065254268.1">
    <property type="nucleotide sequence ID" value="NZ_CABJAZ010000002.1"/>
</dbReference>
<proteinExistence type="predicted"/>
<evidence type="ECO:0000313" key="19">
    <source>
        <dbReference type="Proteomes" id="UP000092714"/>
    </source>
</evidence>
<keyword evidence="12 15" id="KW-1133">Transmembrane helix</keyword>
<feature type="domain" description="Histidine kinase" evidence="16">
    <location>
        <begin position="217"/>
        <end position="433"/>
    </location>
</feature>
<dbReference type="Gene3D" id="3.30.565.10">
    <property type="entry name" value="Histidine kinase-like ATPase, C-terminal domain"/>
    <property type="match status" value="1"/>
</dbReference>
<reference evidence="18 19" key="1">
    <citation type="submission" date="2016-06" db="EMBL/GenBank/DDBJ databases">
        <authorList>
            <person name="Kjaerup R.B."/>
            <person name="Dalgaard T.S."/>
            <person name="Juul-Madsen H.R."/>
        </authorList>
    </citation>
    <scope>NUCLEOTIDE SEQUENCE [LARGE SCALE GENOMIC DNA]</scope>
    <source>
        <strain evidence="18 19">373-A1</strain>
    </source>
</reference>
<keyword evidence="10 18" id="KW-0418">Kinase</keyword>
<keyword evidence="13" id="KW-0902">Two-component regulatory system</keyword>
<name>A0A1B8RSL6_9CLOT</name>
<evidence type="ECO:0000256" key="8">
    <source>
        <dbReference type="ARBA" id="ARBA00022692"/>
    </source>
</evidence>
<organism evidence="18 19">
    <name type="scientific">Clostridium paraputrificum</name>
    <dbReference type="NCBI Taxonomy" id="29363"/>
    <lineage>
        <taxon>Bacteria</taxon>
        <taxon>Bacillati</taxon>
        <taxon>Bacillota</taxon>
        <taxon>Clostridia</taxon>
        <taxon>Eubacteriales</taxon>
        <taxon>Clostridiaceae</taxon>
        <taxon>Clostridium</taxon>
    </lineage>
</organism>
<dbReference type="PRINTS" id="PR00344">
    <property type="entry name" value="BCTRLSENSOR"/>
</dbReference>
<evidence type="ECO:0000256" key="11">
    <source>
        <dbReference type="ARBA" id="ARBA00022840"/>
    </source>
</evidence>
<dbReference type="EMBL" id="MAPZ01000010">
    <property type="protein sequence ID" value="OBY11833.1"/>
    <property type="molecule type" value="Genomic_DNA"/>
</dbReference>
<evidence type="ECO:0000256" key="3">
    <source>
        <dbReference type="ARBA" id="ARBA00004236"/>
    </source>
</evidence>
<dbReference type="SMART" id="SM00387">
    <property type="entry name" value="HATPase_c"/>
    <property type="match status" value="1"/>
</dbReference>
<evidence type="ECO:0000259" key="17">
    <source>
        <dbReference type="PROSITE" id="PS50885"/>
    </source>
</evidence>
<evidence type="ECO:0000259" key="16">
    <source>
        <dbReference type="PROSITE" id="PS50109"/>
    </source>
</evidence>
<evidence type="ECO:0000256" key="6">
    <source>
        <dbReference type="ARBA" id="ARBA00022553"/>
    </source>
</evidence>
<dbReference type="CDD" id="cd06225">
    <property type="entry name" value="HAMP"/>
    <property type="match status" value="1"/>
</dbReference>
<dbReference type="SMART" id="SM00388">
    <property type="entry name" value="HisKA"/>
    <property type="match status" value="1"/>
</dbReference>
<accession>A0A1B8RSL6</accession>
<dbReference type="PANTHER" id="PTHR45528:SF8">
    <property type="entry name" value="HISTIDINE KINASE"/>
    <property type="match status" value="1"/>
</dbReference>
<dbReference type="FunFam" id="1.10.287.130:FF:000008">
    <property type="entry name" value="Two-component sensor histidine kinase"/>
    <property type="match status" value="1"/>
</dbReference>
<dbReference type="InterPro" id="IPR050398">
    <property type="entry name" value="HssS/ArlS-like"/>
</dbReference>
<keyword evidence="7" id="KW-0808">Transferase</keyword>
<dbReference type="GO" id="GO:0000155">
    <property type="term" value="F:phosphorelay sensor kinase activity"/>
    <property type="evidence" value="ECO:0007669"/>
    <property type="project" value="InterPro"/>
</dbReference>
<dbReference type="SUPFAM" id="SSF55874">
    <property type="entry name" value="ATPase domain of HSP90 chaperone/DNA topoisomerase II/histidine kinase"/>
    <property type="match status" value="1"/>
</dbReference>
<evidence type="ECO:0000256" key="9">
    <source>
        <dbReference type="ARBA" id="ARBA00022741"/>
    </source>
</evidence>
<sequence>MIKIKKIKLNLILGVLVAFLLYQIIISEGYAILVARQQSGNINLDVPVQGINFVKVFAFAIFLATIIIFNTKRFRKINFNKISLYLILTVIVSILAGIEIVIMLMRIILVMCPNVIDFISNNYLVSINSVYFIILLGIGTFLFVFLTLVNRKVKYIKFLTKEVKRIKDNGFGKTIEVKGNDELAQLCDSINNMSLELGEKIENEKIMEKNKSELITNVSHDLRNPLTSIIGYVDLLKKNGFQDKDKFKEYIDVIDERTRSLNKLINELFEYTKLTSHDIKLNYSKVEIGSLVEQLVGEYTPIFNREGLEVYKDISSEDIFINIDVEKIVRVLENLLTNAKKYSLRNDKVLVTLYKEDDEYVVISLANKTKSIDKDELNNIFERFYKVDKSRKEQDNAGLGLSIVKRIVELHNGEVNAELDNDVIEFIVKLPLK</sequence>
<dbReference type="GO" id="GO:0005886">
    <property type="term" value="C:plasma membrane"/>
    <property type="evidence" value="ECO:0007669"/>
    <property type="project" value="UniProtKB-SubCell"/>
</dbReference>
<dbReference type="InterPro" id="IPR003660">
    <property type="entry name" value="HAMP_dom"/>
</dbReference>
<feature type="transmembrane region" description="Helical" evidence="15">
    <location>
        <begin position="53"/>
        <end position="70"/>
    </location>
</feature>
<dbReference type="InterPro" id="IPR036890">
    <property type="entry name" value="HATPase_C_sf"/>
</dbReference>
<evidence type="ECO:0000256" key="15">
    <source>
        <dbReference type="SAM" id="Phobius"/>
    </source>
</evidence>
<evidence type="ECO:0000256" key="5">
    <source>
        <dbReference type="ARBA" id="ARBA00022475"/>
    </source>
</evidence>
<gene>
    <name evidence="18" type="ORF">CP373A1_02600</name>
</gene>